<evidence type="ECO:0000313" key="1">
    <source>
        <dbReference type="EMBL" id="KAK9659707.1"/>
    </source>
</evidence>
<dbReference type="Proteomes" id="UP001479436">
    <property type="component" value="Unassembled WGS sequence"/>
</dbReference>
<proteinExistence type="predicted"/>
<protein>
    <submittedName>
        <fullName evidence="1">Uncharacterized protein</fullName>
    </submittedName>
</protein>
<sequence length="77" mass="8587">SSACRYLEEGSPPKYPAQSSLLNLLWMEIVLNLLWMEIVRIAQLYPAESLILNLPAESLILNLPASVNGVLVDHHSM</sequence>
<name>A0ABR2VJ64_9FUNG</name>
<gene>
    <name evidence="1" type="ORF">K7432_018627</name>
</gene>
<reference evidence="1 2" key="1">
    <citation type="submission" date="2023-04" db="EMBL/GenBank/DDBJ databases">
        <title>Genome of Basidiobolus ranarum AG-B5.</title>
        <authorList>
            <person name="Stajich J.E."/>
            <person name="Carter-House D."/>
            <person name="Gryganskyi A."/>
        </authorList>
    </citation>
    <scope>NUCLEOTIDE SEQUENCE [LARGE SCALE GENOMIC DNA]</scope>
    <source>
        <strain evidence="1 2">AG-B5</strain>
    </source>
</reference>
<feature type="non-terminal residue" evidence="1">
    <location>
        <position position="1"/>
    </location>
</feature>
<dbReference type="EMBL" id="JASJQH010013736">
    <property type="protein sequence ID" value="KAK9659707.1"/>
    <property type="molecule type" value="Genomic_DNA"/>
</dbReference>
<evidence type="ECO:0000313" key="2">
    <source>
        <dbReference type="Proteomes" id="UP001479436"/>
    </source>
</evidence>
<organism evidence="1 2">
    <name type="scientific">Basidiobolus ranarum</name>
    <dbReference type="NCBI Taxonomy" id="34480"/>
    <lineage>
        <taxon>Eukaryota</taxon>
        <taxon>Fungi</taxon>
        <taxon>Fungi incertae sedis</taxon>
        <taxon>Zoopagomycota</taxon>
        <taxon>Entomophthoromycotina</taxon>
        <taxon>Basidiobolomycetes</taxon>
        <taxon>Basidiobolales</taxon>
        <taxon>Basidiobolaceae</taxon>
        <taxon>Basidiobolus</taxon>
    </lineage>
</organism>
<keyword evidence="2" id="KW-1185">Reference proteome</keyword>
<accession>A0ABR2VJ64</accession>
<comment type="caution">
    <text evidence="1">The sequence shown here is derived from an EMBL/GenBank/DDBJ whole genome shotgun (WGS) entry which is preliminary data.</text>
</comment>